<proteinExistence type="inferred from homology"/>
<dbReference type="NCBIfam" id="TIGR03071">
    <property type="entry name" value="couple_hipA"/>
    <property type="match status" value="1"/>
</dbReference>
<dbReference type="RefSeq" id="WP_176487126.1">
    <property type="nucleotide sequence ID" value="NZ_BLXO01000001.1"/>
</dbReference>
<dbReference type="PANTHER" id="PTHR37419:SF1">
    <property type="entry name" value="SERINE_THREONINE-PROTEIN KINASE TOXIN HIPA"/>
    <property type="match status" value="1"/>
</dbReference>
<dbReference type="PANTHER" id="PTHR37419">
    <property type="entry name" value="SERINE/THREONINE-PROTEIN KINASE TOXIN HIPA"/>
    <property type="match status" value="1"/>
</dbReference>
<evidence type="ECO:0000313" key="7">
    <source>
        <dbReference type="Proteomes" id="UP000504714"/>
    </source>
</evidence>
<dbReference type="GO" id="GO:0005829">
    <property type="term" value="C:cytosol"/>
    <property type="evidence" value="ECO:0007669"/>
    <property type="project" value="TreeGrafter"/>
</dbReference>
<dbReference type="Pfam" id="PF07804">
    <property type="entry name" value="HipA_C"/>
    <property type="match status" value="1"/>
</dbReference>
<dbReference type="AlphaFoldDB" id="A0A6L2ZK68"/>
<reference evidence="6 7" key="1">
    <citation type="submission" date="2020-06" db="EMBL/GenBank/DDBJ databases">
        <title>The genome sequence of Candidatus Regiella insecticola strain Tut.</title>
        <authorList>
            <person name="Nikoh N."/>
            <person name="Tsuchida T."/>
            <person name="Koga R."/>
            <person name="Oshima K."/>
            <person name="Hattori M."/>
            <person name="Fukatsu T."/>
        </authorList>
    </citation>
    <scope>NUCLEOTIDE SEQUENCE [LARGE SCALE GENOMIC DNA]</scope>
    <source>
        <strain evidence="6 7">Tut</strain>
    </source>
</reference>
<evidence type="ECO:0000256" key="1">
    <source>
        <dbReference type="ARBA" id="ARBA00010164"/>
    </source>
</evidence>
<evidence type="ECO:0000313" key="6">
    <source>
        <dbReference type="EMBL" id="GFN45237.1"/>
    </source>
</evidence>
<dbReference type="CDD" id="cd17808">
    <property type="entry name" value="HipA_Ec_like"/>
    <property type="match status" value="1"/>
</dbReference>
<evidence type="ECO:0000256" key="3">
    <source>
        <dbReference type="ARBA" id="ARBA00022777"/>
    </source>
</evidence>
<sequence>MKKLTVALNGLIVGSLVKDPDGAMLFTYHANWLEQAGARAISLSLPLQALPFRGNVVYNFFDNLLPDNEQIRNRIQARFRIATKQPFDLLSSIGSDCVGAIQLYPEGTHIAPVTKIHAEPLNEKEIEQLLLGYREAPLGMKEDIDDFRISIAGAQEKTALLWHKNQWHRPHGSTPTSHIIKLPIGYIAHNKIDLRESCENEWLCLKIAEKCGLPVAKAEITRFGEQTVLIVERFDRRWSKDKNWLMRLPQEDFCQALGVAPALKYESEGGLGIADVMKLLLGSQQALKDRDTFFKSQIVFWLLAAIDGHAKNFSVFIEPGSAYRMTPLYDVMSAFPLMHAKGIPAQKAKMAMAMIGKNRHFHWKQILPRHFISTAKTVNYPYEKVKNIISELTEKAEKIITEVQAEIPLGFPSKVSEIIFEDFRAQMEKLKLYTHL</sequence>
<comment type="caution">
    <text evidence="6">The sequence shown here is derived from an EMBL/GenBank/DDBJ whole genome shotgun (WGS) entry which is preliminary data.</text>
</comment>
<keyword evidence="2" id="KW-0808">Transferase</keyword>
<keyword evidence="3" id="KW-0418">Kinase</keyword>
<dbReference type="EMBL" id="BLXO01000001">
    <property type="protein sequence ID" value="GFN45237.1"/>
    <property type="molecule type" value="Genomic_DNA"/>
</dbReference>
<dbReference type="InterPro" id="IPR017508">
    <property type="entry name" value="HipA_N1"/>
</dbReference>
<feature type="domain" description="HipA-like C-terminal" evidence="4">
    <location>
        <begin position="149"/>
        <end position="398"/>
    </location>
</feature>
<organism evidence="6 7">
    <name type="scientific">Candidatus Regiella insecticola</name>
    <dbReference type="NCBI Taxonomy" id="138073"/>
    <lineage>
        <taxon>Bacteria</taxon>
        <taxon>Pseudomonadati</taxon>
        <taxon>Pseudomonadota</taxon>
        <taxon>Gammaproteobacteria</taxon>
        <taxon>Enterobacterales</taxon>
        <taxon>Enterobacteriaceae</taxon>
        <taxon>aphid secondary symbionts</taxon>
        <taxon>Candidatus Regiella</taxon>
    </lineage>
</organism>
<name>A0A6L2ZK68_9ENTR</name>
<evidence type="ECO:0000256" key="2">
    <source>
        <dbReference type="ARBA" id="ARBA00022679"/>
    </source>
</evidence>
<dbReference type="InterPro" id="IPR012893">
    <property type="entry name" value="HipA-like_C"/>
</dbReference>
<protein>
    <submittedName>
        <fullName evidence="6">HipA N-terminal domain protein</fullName>
    </submittedName>
</protein>
<evidence type="ECO:0000259" key="5">
    <source>
        <dbReference type="Pfam" id="PF13657"/>
    </source>
</evidence>
<dbReference type="Pfam" id="PF13657">
    <property type="entry name" value="Couple_hipA"/>
    <property type="match status" value="1"/>
</dbReference>
<accession>A0A6L2ZK68</accession>
<dbReference type="GO" id="GO:0004674">
    <property type="term" value="F:protein serine/threonine kinase activity"/>
    <property type="evidence" value="ECO:0007669"/>
    <property type="project" value="TreeGrafter"/>
</dbReference>
<feature type="domain" description="HipA N-terminal subdomain 1" evidence="5">
    <location>
        <begin position="4"/>
        <end position="103"/>
    </location>
</feature>
<dbReference type="Proteomes" id="UP000504714">
    <property type="component" value="Unassembled WGS sequence"/>
</dbReference>
<gene>
    <name evidence="6" type="primary">hipA</name>
    <name evidence="6" type="ORF">RINTU1_02870</name>
</gene>
<dbReference type="InterPro" id="IPR052028">
    <property type="entry name" value="HipA_Ser/Thr_kinase"/>
</dbReference>
<evidence type="ECO:0000259" key="4">
    <source>
        <dbReference type="Pfam" id="PF07804"/>
    </source>
</evidence>
<comment type="similarity">
    <text evidence="1">Belongs to the HipA Ser/Thr kinase family.</text>
</comment>